<feature type="transmembrane region" description="Helical" evidence="6">
    <location>
        <begin position="655"/>
        <end position="678"/>
    </location>
</feature>
<evidence type="ECO:0000256" key="5">
    <source>
        <dbReference type="SAM" id="MobiDB-lite"/>
    </source>
</evidence>
<dbReference type="Pfam" id="PF25508">
    <property type="entry name" value="TRPM2"/>
    <property type="match status" value="1"/>
</dbReference>
<dbReference type="GO" id="GO:0030001">
    <property type="term" value="P:metal ion transport"/>
    <property type="evidence" value="ECO:0007669"/>
    <property type="project" value="TreeGrafter"/>
</dbReference>
<keyword evidence="2 6" id="KW-0812">Transmembrane</keyword>
<accession>A0A1I8JQZ1</accession>
<dbReference type="WBParaSite" id="snap_masked-unitig_31913-processed-gene-0.0-mRNA-1">
    <property type="protein sequence ID" value="snap_masked-unitig_31913-processed-gene-0.0-mRNA-1"/>
    <property type="gene ID" value="snap_masked-unitig_31913-processed-gene-0.0"/>
</dbReference>
<dbReference type="GO" id="GO:0005261">
    <property type="term" value="F:monoatomic cation channel activity"/>
    <property type="evidence" value="ECO:0007669"/>
    <property type="project" value="TreeGrafter"/>
</dbReference>
<sequence>TPSCVTDGHQREAIVAAHGKDSPQTTSDAYGQSKINLLAVLPWHRWRCSTACLARTLRTPFSTVLDANHNFIPDGGRRSACRPAASAAISASRALALSQFRSRVESLLCRWRRRSASRICLLTAAWSHQLSRQHHGSSPVPHCAILVNGSATTWPACHSCVVTRRCSAVIVKSSGGLADLTCQLLDLLYGEGRVQKPGGQEAILQASTGPLLPALLRPAGGPPTAWRGGGADACSSCWPARHLIEVFSDCRITGPHDIAKERVFTDTKQWTALRGWLQSDLEPLMLQVLLAISSRSPNCCWTRGFSLNTYVTDRVGHNVSMFKRLVGKRIDKPSQLTLHDVYQQQQQILANRHLRGCLQAVIWCLLTGRYNMALRFCRQDQEVMSTGLLCALLLRRLAQATDSVQEREELRLHADRFDGVHFLACMKCTIALSVAVLSECSKEDTGKTCLVLVRPVPHLEGASAFEIGAEGQSLSFIAHGSCQTVLDLMWRGGVTKRLSGAQVCNTPITRSRLLPSRRVSRRRPARRRSAVDLLDFGRVDGRPCVFDSPTAAHFLLRDGGCRPGRVSVSAASDARDPGAAGFEQGESGRLLSRTPAGQRNSCQRFVCDTYEFYSTPVIRFMYTSFAYAIFLALFTYVLLFAMATRCSPGAPSTTGWNLMDIVAIATFLLAGLGVRFAAGAGPRRSGDHRAGLRQRQHAAHLPHPAGRVAVPELLRLLQNFSVHVNLGPKVVMIQTMVSTRTGVMIQTMVTGQRQVVMIQTMVSTRDSEQVVMIQTMVRHHGTATDNPRLSALHGHFPLVFVLLGYGIFAWSTLFPLTYPNVHRSIRDYQQHAEAGLLPNVRRTQDPTSSAVKLRHC</sequence>
<dbReference type="InterPro" id="IPR050927">
    <property type="entry name" value="TRPM"/>
</dbReference>
<evidence type="ECO:0000259" key="7">
    <source>
        <dbReference type="Pfam" id="PF25508"/>
    </source>
</evidence>
<feature type="domain" description="TRPM-like" evidence="7">
    <location>
        <begin position="335"/>
        <end position="479"/>
    </location>
</feature>
<dbReference type="PANTHER" id="PTHR13800">
    <property type="entry name" value="TRANSIENT RECEPTOR POTENTIAL CATION CHANNEL, SUBFAMILY M, MEMBER 6"/>
    <property type="match status" value="1"/>
</dbReference>
<dbReference type="Proteomes" id="UP000095280">
    <property type="component" value="Unplaced"/>
</dbReference>
<evidence type="ECO:0000256" key="6">
    <source>
        <dbReference type="SAM" id="Phobius"/>
    </source>
</evidence>
<protein>
    <submittedName>
        <fullName evidence="9">ANK_REP_REGION domain-containing protein</fullName>
    </submittedName>
</protein>
<name>A0A1I8JQZ1_9PLAT</name>
<comment type="subcellular location">
    <subcellularLocation>
        <location evidence="1">Membrane</location>
        <topology evidence="1">Multi-pass membrane protein</topology>
    </subcellularLocation>
</comment>
<evidence type="ECO:0000256" key="2">
    <source>
        <dbReference type="ARBA" id="ARBA00022692"/>
    </source>
</evidence>
<evidence type="ECO:0000256" key="1">
    <source>
        <dbReference type="ARBA" id="ARBA00004141"/>
    </source>
</evidence>
<feature type="region of interest" description="Disordered" evidence="5">
    <location>
        <begin position="837"/>
        <end position="856"/>
    </location>
</feature>
<organism evidence="8 9">
    <name type="scientific">Macrostomum lignano</name>
    <dbReference type="NCBI Taxonomy" id="282301"/>
    <lineage>
        <taxon>Eukaryota</taxon>
        <taxon>Metazoa</taxon>
        <taxon>Spiralia</taxon>
        <taxon>Lophotrochozoa</taxon>
        <taxon>Platyhelminthes</taxon>
        <taxon>Rhabditophora</taxon>
        <taxon>Macrostomorpha</taxon>
        <taxon>Macrostomida</taxon>
        <taxon>Macrostomidae</taxon>
        <taxon>Macrostomum</taxon>
    </lineage>
</organism>
<evidence type="ECO:0000313" key="8">
    <source>
        <dbReference type="Proteomes" id="UP000095280"/>
    </source>
</evidence>
<dbReference type="GO" id="GO:0005886">
    <property type="term" value="C:plasma membrane"/>
    <property type="evidence" value="ECO:0007669"/>
    <property type="project" value="TreeGrafter"/>
</dbReference>
<evidence type="ECO:0000313" key="9">
    <source>
        <dbReference type="WBParaSite" id="snap_masked-unitig_31913-processed-gene-0.0-mRNA-1"/>
    </source>
</evidence>
<keyword evidence="8" id="KW-1185">Reference proteome</keyword>
<dbReference type="AlphaFoldDB" id="A0A1I8JQZ1"/>
<dbReference type="InterPro" id="IPR057366">
    <property type="entry name" value="TRPM-like"/>
</dbReference>
<feature type="region of interest" description="Disordered" evidence="5">
    <location>
        <begin position="572"/>
        <end position="595"/>
    </location>
</feature>
<reference evidence="9" key="1">
    <citation type="submission" date="2016-11" db="UniProtKB">
        <authorList>
            <consortium name="WormBaseParasite"/>
        </authorList>
    </citation>
    <scope>IDENTIFICATION</scope>
</reference>
<evidence type="ECO:0000256" key="4">
    <source>
        <dbReference type="ARBA" id="ARBA00023136"/>
    </source>
</evidence>
<keyword evidence="4 6" id="KW-0472">Membrane</keyword>
<dbReference type="PANTHER" id="PTHR13800:SF1">
    <property type="entry name" value="TRANSIENT RECEPTOR POTENTIAL CATION CHANNEL TRPM"/>
    <property type="match status" value="1"/>
</dbReference>
<proteinExistence type="predicted"/>
<feature type="transmembrane region" description="Helical" evidence="6">
    <location>
        <begin position="620"/>
        <end position="643"/>
    </location>
</feature>
<evidence type="ECO:0000256" key="3">
    <source>
        <dbReference type="ARBA" id="ARBA00022989"/>
    </source>
</evidence>
<feature type="transmembrane region" description="Helical" evidence="6">
    <location>
        <begin position="796"/>
        <end position="816"/>
    </location>
</feature>
<keyword evidence="3 6" id="KW-1133">Transmembrane helix</keyword>